<dbReference type="InterPro" id="IPR018511">
    <property type="entry name" value="Hemolysin-typ_Ca-bd_CS"/>
</dbReference>
<evidence type="ECO:0000256" key="1">
    <source>
        <dbReference type="ARBA" id="ARBA00004613"/>
    </source>
</evidence>
<comment type="caution">
    <text evidence="5">The sequence shown here is derived from an EMBL/GenBank/DDBJ whole genome shotgun (WGS) entry which is preliminary data.</text>
</comment>
<evidence type="ECO:0000256" key="3">
    <source>
        <dbReference type="SAM" id="MobiDB-lite"/>
    </source>
</evidence>
<dbReference type="AlphaFoldDB" id="A0A919NRR4"/>
<dbReference type="InterPro" id="IPR050557">
    <property type="entry name" value="RTX_toxin/Mannuronan_C5-epim"/>
</dbReference>
<dbReference type="PANTHER" id="PTHR38340:SF1">
    <property type="entry name" value="S-LAYER PROTEIN"/>
    <property type="match status" value="1"/>
</dbReference>
<dbReference type="EMBL" id="BOMY01000042">
    <property type="protein sequence ID" value="GIF23941.1"/>
    <property type="molecule type" value="Genomic_DNA"/>
</dbReference>
<dbReference type="Proteomes" id="UP000623608">
    <property type="component" value="Unassembled WGS sequence"/>
</dbReference>
<evidence type="ECO:0008006" key="7">
    <source>
        <dbReference type="Google" id="ProtNLM"/>
    </source>
</evidence>
<dbReference type="Gene3D" id="2.150.10.10">
    <property type="entry name" value="Serralysin-like metalloprotease, C-terminal"/>
    <property type="match status" value="4"/>
</dbReference>
<dbReference type="GO" id="GO:0005509">
    <property type="term" value="F:calcium ion binding"/>
    <property type="evidence" value="ECO:0007669"/>
    <property type="project" value="InterPro"/>
</dbReference>
<dbReference type="GO" id="GO:0005576">
    <property type="term" value="C:extracellular region"/>
    <property type="evidence" value="ECO:0007669"/>
    <property type="project" value="UniProtKB-SubCell"/>
</dbReference>
<reference evidence="5" key="1">
    <citation type="submission" date="2021-01" db="EMBL/GenBank/DDBJ databases">
        <title>Whole genome shotgun sequence of Actinoplanes tereljensis NBRC 105297.</title>
        <authorList>
            <person name="Komaki H."/>
            <person name="Tamura T."/>
        </authorList>
    </citation>
    <scope>NUCLEOTIDE SEQUENCE</scope>
    <source>
        <strain evidence="5">NBRC 105297</strain>
    </source>
</reference>
<evidence type="ECO:0000313" key="6">
    <source>
        <dbReference type="Proteomes" id="UP000623608"/>
    </source>
</evidence>
<dbReference type="RefSeq" id="WP_203811822.1">
    <property type="nucleotide sequence ID" value="NZ_BOMY01000042.1"/>
</dbReference>
<keyword evidence="2" id="KW-0964">Secreted</keyword>
<name>A0A919NRR4_9ACTN</name>
<evidence type="ECO:0000256" key="4">
    <source>
        <dbReference type="SAM" id="SignalP"/>
    </source>
</evidence>
<evidence type="ECO:0000256" key="2">
    <source>
        <dbReference type="ARBA" id="ARBA00022525"/>
    </source>
</evidence>
<accession>A0A919NRR4</accession>
<sequence length="421" mass="42049">MKLRHPGRFAALAVLGTVPTLLMAAPAYAATGVTRAGAQITANAANNRANNITITRVGANFVLRDLGDTMTAGPGCVRIAANAVRCPAAGITRLAVNTGNLNDRVNNTTTTTGLLTGGPGNDVLIGGPGSDVLTGGFGNDTMIGNRGNDRAVAEAVRDGRDTFNGGAGRDTTDYRLRVIAVNVTLDNAPNDGSAPEGDNNLSNVENAIGGRAGDRLTGNAAGNVLDGRGGNDTLTGRDGNDTLVGGPGNDGLIGGNGNDTVIGGAGNDTLVGGTGNDTAVALSTPDGRDNFSGGAGTDTTDYAARGIPVNVTLNSVANDGSGPEGDNNQNNVENAIGGRAADRLTGNALANNLQGRNGNDVLTGGNGRDTLTGGAGNDQMFGQAGQDLLQAVDGQRDRADGGANVDDCNTDAIDIRVSCEL</sequence>
<feature type="chain" id="PRO_5037665474" description="Calcium-binding protein" evidence="4">
    <location>
        <begin position="30"/>
        <end position="421"/>
    </location>
</feature>
<proteinExistence type="predicted"/>
<dbReference type="Pfam" id="PF00353">
    <property type="entry name" value="HemolysinCabind"/>
    <property type="match status" value="5"/>
</dbReference>
<feature type="region of interest" description="Disordered" evidence="3">
    <location>
        <begin position="352"/>
        <end position="381"/>
    </location>
</feature>
<dbReference type="InterPro" id="IPR011049">
    <property type="entry name" value="Serralysin-like_metalloprot_C"/>
</dbReference>
<dbReference type="SUPFAM" id="SSF51120">
    <property type="entry name" value="beta-Roll"/>
    <property type="match status" value="3"/>
</dbReference>
<keyword evidence="6" id="KW-1185">Reference proteome</keyword>
<evidence type="ECO:0000313" key="5">
    <source>
        <dbReference type="EMBL" id="GIF23941.1"/>
    </source>
</evidence>
<keyword evidence="4" id="KW-0732">Signal</keyword>
<protein>
    <recommendedName>
        <fullName evidence="7">Calcium-binding protein</fullName>
    </recommendedName>
</protein>
<gene>
    <name evidence="5" type="ORF">Ate02nite_66710</name>
</gene>
<comment type="subcellular location">
    <subcellularLocation>
        <location evidence="1">Secreted</location>
    </subcellularLocation>
</comment>
<feature type="signal peptide" evidence="4">
    <location>
        <begin position="1"/>
        <end position="29"/>
    </location>
</feature>
<dbReference type="PANTHER" id="PTHR38340">
    <property type="entry name" value="S-LAYER PROTEIN"/>
    <property type="match status" value="1"/>
</dbReference>
<dbReference type="PRINTS" id="PR00313">
    <property type="entry name" value="CABNDNGRPT"/>
</dbReference>
<dbReference type="InterPro" id="IPR001343">
    <property type="entry name" value="Hemolysn_Ca-bd"/>
</dbReference>
<organism evidence="5 6">
    <name type="scientific">Paractinoplanes tereljensis</name>
    <dbReference type="NCBI Taxonomy" id="571912"/>
    <lineage>
        <taxon>Bacteria</taxon>
        <taxon>Bacillati</taxon>
        <taxon>Actinomycetota</taxon>
        <taxon>Actinomycetes</taxon>
        <taxon>Micromonosporales</taxon>
        <taxon>Micromonosporaceae</taxon>
        <taxon>Paractinoplanes</taxon>
    </lineage>
</organism>
<dbReference type="PROSITE" id="PS00330">
    <property type="entry name" value="HEMOLYSIN_CALCIUM"/>
    <property type="match status" value="3"/>
</dbReference>
<feature type="region of interest" description="Disordered" evidence="3">
    <location>
        <begin position="219"/>
        <end position="238"/>
    </location>
</feature>